<dbReference type="Proteomes" id="UP000623467">
    <property type="component" value="Unassembled WGS sequence"/>
</dbReference>
<evidence type="ECO:0000313" key="2">
    <source>
        <dbReference type="EMBL" id="KAF7366407.1"/>
    </source>
</evidence>
<sequence>MCTRTRGREQGAGRGGIRKDGRKKKETRLTNTTLGGLEVLGDAELGGQALGLEAQVAMAWKLGSMQVQVRWRMRDVRGGCVARLLFFLALTRRSTARSLVPAARPRPALADHKAHMTFPATVRRAQVISHPALHCKTAKLPAALDRAVSPIADDHSPRRPAACVARVPNAACNVSFRVNQSQHAIGDTAPMRSRQRTGQGSVVVCVDTRHATRSTPRFGR</sequence>
<evidence type="ECO:0000313" key="3">
    <source>
        <dbReference type="Proteomes" id="UP000623467"/>
    </source>
</evidence>
<keyword evidence="3" id="KW-1185">Reference proteome</keyword>
<comment type="caution">
    <text evidence="2">The sequence shown here is derived from an EMBL/GenBank/DDBJ whole genome shotgun (WGS) entry which is preliminary data.</text>
</comment>
<accession>A0A8H6YWC0</accession>
<dbReference type="AlphaFoldDB" id="A0A8H6YWC0"/>
<reference evidence="2" key="1">
    <citation type="submission" date="2020-05" db="EMBL/GenBank/DDBJ databases">
        <title>Mycena genomes resolve the evolution of fungal bioluminescence.</title>
        <authorList>
            <person name="Tsai I.J."/>
        </authorList>
    </citation>
    <scope>NUCLEOTIDE SEQUENCE</scope>
    <source>
        <strain evidence="2">160909Yilan</strain>
    </source>
</reference>
<organism evidence="2 3">
    <name type="scientific">Mycena sanguinolenta</name>
    <dbReference type="NCBI Taxonomy" id="230812"/>
    <lineage>
        <taxon>Eukaryota</taxon>
        <taxon>Fungi</taxon>
        <taxon>Dikarya</taxon>
        <taxon>Basidiomycota</taxon>
        <taxon>Agaricomycotina</taxon>
        <taxon>Agaricomycetes</taxon>
        <taxon>Agaricomycetidae</taxon>
        <taxon>Agaricales</taxon>
        <taxon>Marasmiineae</taxon>
        <taxon>Mycenaceae</taxon>
        <taxon>Mycena</taxon>
    </lineage>
</organism>
<feature type="region of interest" description="Disordered" evidence="1">
    <location>
        <begin position="1"/>
        <end position="25"/>
    </location>
</feature>
<protein>
    <submittedName>
        <fullName evidence="2">Uncharacterized protein</fullName>
    </submittedName>
</protein>
<evidence type="ECO:0000256" key="1">
    <source>
        <dbReference type="SAM" id="MobiDB-lite"/>
    </source>
</evidence>
<dbReference type="EMBL" id="JACAZH010000006">
    <property type="protein sequence ID" value="KAF7366407.1"/>
    <property type="molecule type" value="Genomic_DNA"/>
</dbReference>
<feature type="compositionally biased region" description="Basic and acidic residues" evidence="1">
    <location>
        <begin position="1"/>
        <end position="11"/>
    </location>
</feature>
<gene>
    <name evidence="2" type="ORF">MSAN_00897500</name>
</gene>
<name>A0A8H6YWC0_9AGAR</name>
<proteinExistence type="predicted"/>